<evidence type="ECO:0000259" key="5">
    <source>
        <dbReference type="PROSITE" id="PS50887"/>
    </source>
</evidence>
<dbReference type="InterPro" id="IPR043128">
    <property type="entry name" value="Rev_trsase/Diguanyl_cyclase"/>
</dbReference>
<dbReference type="Proteomes" id="UP001273531">
    <property type="component" value="Unassembled WGS sequence"/>
</dbReference>
<feature type="domain" description="Response regulatory" evidence="4">
    <location>
        <begin position="143"/>
        <end position="260"/>
    </location>
</feature>
<dbReference type="CDD" id="cd01949">
    <property type="entry name" value="GGDEF"/>
    <property type="match status" value="1"/>
</dbReference>
<protein>
    <recommendedName>
        <fullName evidence="1">diguanylate cyclase</fullName>
        <ecNumber evidence="1">2.7.7.65</ecNumber>
    </recommendedName>
</protein>
<dbReference type="InterPro" id="IPR011006">
    <property type="entry name" value="CheY-like_superfamily"/>
</dbReference>
<name>A0ABU3Y2D7_9SPHN</name>
<dbReference type="SMART" id="SM00267">
    <property type="entry name" value="GGDEF"/>
    <property type="match status" value="1"/>
</dbReference>
<dbReference type="EMBL" id="JAWJEJ010000001">
    <property type="protein sequence ID" value="MDV3455441.1"/>
    <property type="molecule type" value="Genomic_DNA"/>
</dbReference>
<dbReference type="PROSITE" id="PS50110">
    <property type="entry name" value="RESPONSE_REGULATORY"/>
    <property type="match status" value="2"/>
</dbReference>
<keyword evidence="3" id="KW-0597">Phosphoprotein</keyword>
<dbReference type="PANTHER" id="PTHR45138:SF9">
    <property type="entry name" value="DIGUANYLATE CYCLASE DGCM-RELATED"/>
    <property type="match status" value="1"/>
</dbReference>
<dbReference type="GO" id="GO:0052621">
    <property type="term" value="F:diguanylate cyclase activity"/>
    <property type="evidence" value="ECO:0007669"/>
    <property type="project" value="UniProtKB-EC"/>
</dbReference>
<feature type="domain" description="GGDEF" evidence="5">
    <location>
        <begin position="303"/>
        <end position="436"/>
    </location>
</feature>
<feature type="domain" description="Response regulatory" evidence="4">
    <location>
        <begin position="22"/>
        <end position="135"/>
    </location>
</feature>
<dbReference type="Gene3D" id="3.30.70.270">
    <property type="match status" value="1"/>
</dbReference>
<keyword evidence="7" id="KW-1185">Reference proteome</keyword>
<evidence type="ECO:0000256" key="3">
    <source>
        <dbReference type="PROSITE-ProRule" id="PRU00169"/>
    </source>
</evidence>
<dbReference type="NCBIfam" id="TIGR00254">
    <property type="entry name" value="GGDEF"/>
    <property type="match status" value="1"/>
</dbReference>
<gene>
    <name evidence="6" type="ORF">RZN05_00480</name>
</gene>
<dbReference type="SUPFAM" id="SSF55073">
    <property type="entry name" value="Nucleotide cyclase"/>
    <property type="match status" value="1"/>
</dbReference>
<feature type="modified residue" description="4-aspartylphosphate" evidence="3">
    <location>
        <position position="193"/>
    </location>
</feature>
<proteinExistence type="predicted"/>
<dbReference type="PROSITE" id="PS50887">
    <property type="entry name" value="GGDEF"/>
    <property type="match status" value="1"/>
</dbReference>
<dbReference type="Pfam" id="PF00072">
    <property type="entry name" value="Response_reg"/>
    <property type="match status" value="1"/>
</dbReference>
<evidence type="ECO:0000256" key="1">
    <source>
        <dbReference type="ARBA" id="ARBA00012528"/>
    </source>
</evidence>
<dbReference type="InterPro" id="IPR000160">
    <property type="entry name" value="GGDEF_dom"/>
</dbReference>
<evidence type="ECO:0000313" key="7">
    <source>
        <dbReference type="Proteomes" id="UP001273531"/>
    </source>
</evidence>
<reference evidence="6 7" key="1">
    <citation type="submission" date="2023-10" db="EMBL/GenBank/DDBJ databases">
        <title>Sphingomonas sp. HF-S4 16S ribosomal RNA gene Genome sequencing and assembly.</title>
        <authorList>
            <person name="Lee H."/>
        </authorList>
    </citation>
    <scope>NUCLEOTIDE SEQUENCE [LARGE SCALE GENOMIC DNA]</scope>
    <source>
        <strain evidence="6 7">HF-S4</strain>
    </source>
</reference>
<accession>A0ABU3Y2D7</accession>
<dbReference type="SMART" id="SM00448">
    <property type="entry name" value="REC"/>
    <property type="match status" value="2"/>
</dbReference>
<dbReference type="InterPro" id="IPR001789">
    <property type="entry name" value="Sig_transdc_resp-reg_receiver"/>
</dbReference>
<dbReference type="EC" id="2.7.7.65" evidence="1"/>
<keyword evidence="6" id="KW-0548">Nucleotidyltransferase</keyword>
<dbReference type="SUPFAM" id="SSF52172">
    <property type="entry name" value="CheY-like"/>
    <property type="match status" value="2"/>
</dbReference>
<comment type="caution">
    <text evidence="6">The sequence shown here is derived from an EMBL/GenBank/DDBJ whole genome shotgun (WGS) entry which is preliminary data.</text>
</comment>
<comment type="caution">
    <text evidence="3">Lacks conserved residue(s) required for the propagation of feature annotation.</text>
</comment>
<organism evidence="6 7">
    <name type="scientific">Sphingomonas agrestis</name>
    <dbReference type="NCBI Taxonomy" id="3080540"/>
    <lineage>
        <taxon>Bacteria</taxon>
        <taxon>Pseudomonadati</taxon>
        <taxon>Pseudomonadota</taxon>
        <taxon>Alphaproteobacteria</taxon>
        <taxon>Sphingomonadales</taxon>
        <taxon>Sphingomonadaceae</taxon>
        <taxon>Sphingomonas</taxon>
    </lineage>
</organism>
<dbReference type="Gene3D" id="3.40.50.2300">
    <property type="match status" value="2"/>
</dbReference>
<sequence length="445" mass="49197">MSRFRELDRRAHAHQFSIPSRSLFLIEDSIALGMLLRSEIERRTGINVKWFKTYADATAALAEQRPAMAVSGINLPDAPDGEILDLLAAHDVPTILFTATLNRSARARFSTPNIVDYFVKDTRDGIDQIVATIQRTTGGMATPVLIVDDMESSRAALASLLRSQNCRIFEASSGTEALDILAANDSIELVITDHLMSDMEGHELTQRIRARYPSDRMRVIGISASSDPFLSAAFLKAGASDFVYRPFIPEEVKYRIESNIDTLRLIKHLRYLAERDPLTGLYNRRAFFERAGTLFDNLRDAQREGSVAILDIDHFKRVNDTHGHDAGDQVIQMVADVLSERSAADGTLTARFGGEEFVILFAGRTSEEVYVRCEAIREAIAEKAVAFDGTSINVTVSLGAAILQPGEGMDNNLNAADQMLYMAKSGGRNRLVYDVAFCEPARARG</sequence>
<dbReference type="Pfam" id="PF00990">
    <property type="entry name" value="GGDEF"/>
    <property type="match status" value="1"/>
</dbReference>
<dbReference type="InterPro" id="IPR050469">
    <property type="entry name" value="Diguanylate_Cyclase"/>
</dbReference>
<dbReference type="RefSeq" id="WP_317224662.1">
    <property type="nucleotide sequence ID" value="NZ_JAWJEJ010000001.1"/>
</dbReference>
<dbReference type="InterPro" id="IPR029787">
    <property type="entry name" value="Nucleotide_cyclase"/>
</dbReference>
<evidence type="ECO:0000256" key="2">
    <source>
        <dbReference type="ARBA" id="ARBA00034247"/>
    </source>
</evidence>
<evidence type="ECO:0000259" key="4">
    <source>
        <dbReference type="PROSITE" id="PS50110"/>
    </source>
</evidence>
<evidence type="ECO:0000313" key="6">
    <source>
        <dbReference type="EMBL" id="MDV3455441.1"/>
    </source>
</evidence>
<comment type="catalytic activity">
    <reaction evidence="2">
        <text>2 GTP = 3',3'-c-di-GMP + 2 diphosphate</text>
        <dbReference type="Rhea" id="RHEA:24898"/>
        <dbReference type="ChEBI" id="CHEBI:33019"/>
        <dbReference type="ChEBI" id="CHEBI:37565"/>
        <dbReference type="ChEBI" id="CHEBI:58805"/>
        <dbReference type="EC" id="2.7.7.65"/>
    </reaction>
</comment>
<keyword evidence="6" id="KW-0808">Transferase</keyword>
<dbReference type="PANTHER" id="PTHR45138">
    <property type="entry name" value="REGULATORY COMPONENTS OF SENSORY TRANSDUCTION SYSTEM"/>
    <property type="match status" value="1"/>
</dbReference>